<feature type="domain" description="Large polyvalent protein associated" evidence="2">
    <location>
        <begin position="93"/>
        <end position="158"/>
    </location>
</feature>
<protein>
    <submittedName>
        <fullName evidence="3">Large polyvalent protein associated domain 29</fullName>
    </submittedName>
</protein>
<dbReference type="InterPro" id="IPR041311">
    <property type="entry name" value="LPD29"/>
</dbReference>
<feature type="coiled-coil region" evidence="1">
    <location>
        <begin position="195"/>
        <end position="248"/>
    </location>
</feature>
<reference evidence="3" key="1">
    <citation type="journal article" date="2021" name="Proc. Natl. Acad. Sci. U.S.A.">
        <title>A Catalog of Tens of Thousands of Viruses from Human Metagenomes Reveals Hidden Associations with Chronic Diseases.</title>
        <authorList>
            <person name="Tisza M.J."/>
            <person name="Buck C.B."/>
        </authorList>
    </citation>
    <scope>NUCLEOTIDE SEQUENCE</scope>
    <source>
        <strain evidence="3">CtE0n6</strain>
    </source>
</reference>
<organism evidence="3">
    <name type="scientific">virus sp. ctE0n6</name>
    <dbReference type="NCBI Taxonomy" id="2827985"/>
    <lineage>
        <taxon>Viruses</taxon>
    </lineage>
</organism>
<evidence type="ECO:0000259" key="2">
    <source>
        <dbReference type="Pfam" id="PF18847"/>
    </source>
</evidence>
<sequence length="607" mass="70766">MCKVLLNEKLNGVELYFEGKPAGTVLADLKANGFRWNGKKVCWYAKQSEETLKVANTYSEGSKEVATASLKKINKIDLFELTTFTEVVREKNYNTKEIAKEIRTHLKARFKFVKFSVTSKDRIRVEIKSAPFEKDSIYLKAITEYVDKLVESYNFCTCYDPYGDYGSSYNFYFFGCRVDYDYIQVEATSEIIEAMKQFDIKLAEAEELKRVEEEREYQEYLIKMEQEKKEAEERQKQVKADKEYINNNVEVVDLEEENQYFVKNAYFANLNKNNTLERYQEEVAKCDYYLNTLKVTREIHFKDLESYNLYINMLLHDFDFIDGTGGSYTDDLRINSMTDYYNMTSEEQKTIEWLLQGVAIYVNNELMFVVDAQGYCYARYVGLIGENTVTTKEYTCKQVVTVEEIEERKIEAEEIKEVYNNVINNTFDNWYDTRKAIAAAIRKNPLLTFDNTVVQQIKDEKIKNDLYRVLNEVDSVQEQFNESGLNKGDKLTIIRGSMIGGASISHIILEGFTMEEYAQYKDNVKMTMNVKGKKGLYSTNVHDKDIVIYKGWIDIPTSVLYEDTSNGNFNGMATKYGSYDERAISDIMSYLQEKNILPIINTFKPIF</sequence>
<dbReference type="EMBL" id="BK059101">
    <property type="protein sequence ID" value="DAE29950.1"/>
    <property type="molecule type" value="Genomic_DNA"/>
</dbReference>
<accession>A0A8S5REY8</accession>
<keyword evidence="1" id="KW-0175">Coiled coil</keyword>
<evidence type="ECO:0000256" key="1">
    <source>
        <dbReference type="SAM" id="Coils"/>
    </source>
</evidence>
<dbReference type="Pfam" id="PF18847">
    <property type="entry name" value="LPD29"/>
    <property type="match status" value="1"/>
</dbReference>
<evidence type="ECO:0000313" key="3">
    <source>
        <dbReference type="EMBL" id="DAE29950.1"/>
    </source>
</evidence>
<proteinExistence type="predicted"/>
<name>A0A8S5REY8_9VIRU</name>